<evidence type="ECO:0000313" key="2">
    <source>
        <dbReference type="Proteomes" id="UP001227268"/>
    </source>
</evidence>
<keyword evidence="2" id="KW-1185">Reference proteome</keyword>
<reference evidence="1" key="1">
    <citation type="submission" date="2023-04" db="EMBL/GenBank/DDBJ databases">
        <title>Draft Genome sequencing of Naganishia species isolated from polar environments using Oxford Nanopore Technology.</title>
        <authorList>
            <person name="Leo P."/>
            <person name="Venkateswaran K."/>
        </authorList>
    </citation>
    <scope>NUCLEOTIDE SEQUENCE</scope>
    <source>
        <strain evidence="1">MNA-CCFEE 5423</strain>
    </source>
</reference>
<proteinExistence type="predicted"/>
<accession>A0ACC2VUF9</accession>
<dbReference type="Proteomes" id="UP001227268">
    <property type="component" value="Unassembled WGS sequence"/>
</dbReference>
<evidence type="ECO:0000313" key="1">
    <source>
        <dbReference type="EMBL" id="KAJ9102495.1"/>
    </source>
</evidence>
<gene>
    <name evidence="1" type="ORF">QFC21_002895</name>
</gene>
<sequence>MDSQQQLFTSSANEVIPIICGTFTSIYLYILQFSTLSRDLTIQSRIPAQGPHQYLALTPGRAGLYATSWAWPPSLYGFSVGAAVGGGARGGVEVVYQGKTPITRISVLRRRLRVRSTSPEAAVWRLSVMLGGGLESVHLAEREQCYLPFPPYPIHAYRPSSRVAPPAAISSYITITNTHIYSIGGPTGEVHVKPNATSVTGFGEKVQDVLFVPAEELEGWDKTNKALTQPDGSLELVKEVKSIREGDGPRHAVVSSNGRSQFVDVYDITEQGLSYVHSSSLIPKGDDPHTYRGDTIRISKSTPYVFATTRGADPSIQGWLCAYAIDPATGHLLNPGEGEAPSAVYRTPTSGGKANAIEVIAVNGRGRQVVAPSSSDASEAREEMDWLVLTDSEQGLVLVISWDGYDFREISRVKMEEGDGASHAVWLE</sequence>
<comment type="caution">
    <text evidence="1">The sequence shown here is derived from an EMBL/GenBank/DDBJ whole genome shotgun (WGS) entry which is preliminary data.</text>
</comment>
<organism evidence="1 2">
    <name type="scientific">Naganishia friedmannii</name>
    <dbReference type="NCBI Taxonomy" id="89922"/>
    <lineage>
        <taxon>Eukaryota</taxon>
        <taxon>Fungi</taxon>
        <taxon>Dikarya</taxon>
        <taxon>Basidiomycota</taxon>
        <taxon>Agaricomycotina</taxon>
        <taxon>Tremellomycetes</taxon>
        <taxon>Filobasidiales</taxon>
        <taxon>Filobasidiaceae</taxon>
        <taxon>Naganishia</taxon>
    </lineage>
</organism>
<name>A0ACC2VUF9_9TREE</name>
<protein>
    <submittedName>
        <fullName evidence="1">Uncharacterized protein</fullName>
    </submittedName>
</protein>
<dbReference type="EMBL" id="JASBWT010000008">
    <property type="protein sequence ID" value="KAJ9102495.1"/>
    <property type="molecule type" value="Genomic_DNA"/>
</dbReference>